<evidence type="ECO:0000256" key="1">
    <source>
        <dbReference type="SAM" id="MobiDB-lite"/>
    </source>
</evidence>
<feature type="non-terminal residue" evidence="3">
    <location>
        <position position="1"/>
    </location>
</feature>
<evidence type="ECO:0000259" key="2">
    <source>
        <dbReference type="PROSITE" id="PS50910"/>
    </source>
</evidence>
<dbReference type="OrthoDB" id="416018at2759"/>
<comment type="caution">
    <text evidence="3">The sequence shown here is derived from an EMBL/GenBank/DDBJ whole genome shotgun (WGS) entry which is preliminary data.</text>
</comment>
<evidence type="ECO:0000313" key="3">
    <source>
        <dbReference type="EMBL" id="CAE7865286.1"/>
    </source>
</evidence>
<reference evidence="3" key="1">
    <citation type="submission" date="2021-02" db="EMBL/GenBank/DDBJ databases">
        <authorList>
            <person name="Dougan E. K."/>
            <person name="Rhodes N."/>
            <person name="Thang M."/>
            <person name="Chan C."/>
        </authorList>
    </citation>
    <scope>NUCLEOTIDE SEQUENCE</scope>
</reference>
<organism evidence="3 4">
    <name type="scientific">Symbiodinium necroappetens</name>
    <dbReference type="NCBI Taxonomy" id="1628268"/>
    <lineage>
        <taxon>Eukaryota</taxon>
        <taxon>Sar</taxon>
        <taxon>Alveolata</taxon>
        <taxon>Dinophyceae</taxon>
        <taxon>Suessiales</taxon>
        <taxon>Symbiodiniaceae</taxon>
        <taxon>Symbiodinium</taxon>
    </lineage>
</organism>
<dbReference type="Gene3D" id="1.20.120.330">
    <property type="entry name" value="Nucleotidyltransferases domain 2"/>
    <property type="match status" value="1"/>
</dbReference>
<feature type="region of interest" description="Disordered" evidence="1">
    <location>
        <begin position="163"/>
        <end position="216"/>
    </location>
</feature>
<dbReference type="Pfam" id="PF05168">
    <property type="entry name" value="HEPN"/>
    <property type="match status" value="1"/>
</dbReference>
<dbReference type="InterPro" id="IPR007842">
    <property type="entry name" value="HEPN_dom"/>
</dbReference>
<dbReference type="EMBL" id="CAJNJA010058685">
    <property type="protein sequence ID" value="CAE7865286.1"/>
    <property type="molecule type" value="Genomic_DNA"/>
</dbReference>
<dbReference type="Proteomes" id="UP000601435">
    <property type="component" value="Unassembled WGS sequence"/>
</dbReference>
<sequence>KLDKEAAAGWLQQVFHAQQVVELALKSAMLRTCGLVTEEFTGSTSHDLVGFYVRLVSATPTTDAQKDAMEAIPGSQEEVAWLKRAYLAARYPNACSAGNLPAHEYSQDDATHARQLAQSFFEWSKHLSDLPTPEHVPATRVSVPQEQDGELPTLFRFEQSRPSFAPLPRAPQQTLPGGPGMQQSSVTNGAPAPPPLEAPTARNALPDEATMSLTNG</sequence>
<dbReference type="PROSITE" id="PS50910">
    <property type="entry name" value="HEPN"/>
    <property type="match status" value="1"/>
</dbReference>
<evidence type="ECO:0000313" key="4">
    <source>
        <dbReference type="Proteomes" id="UP000601435"/>
    </source>
</evidence>
<name>A0A813AH02_9DINO</name>
<gene>
    <name evidence="3" type="primary">Sacs</name>
    <name evidence="3" type="ORF">SNEC2469_LOCUS27662</name>
</gene>
<proteinExistence type="predicted"/>
<feature type="domain" description="HEPN" evidence="2">
    <location>
        <begin position="1"/>
        <end position="120"/>
    </location>
</feature>
<protein>
    <submittedName>
        <fullName evidence="3">Sacs protein</fullName>
    </submittedName>
</protein>
<dbReference type="AlphaFoldDB" id="A0A813AH02"/>
<feature type="compositionally biased region" description="Polar residues" evidence="1">
    <location>
        <begin position="171"/>
        <end position="188"/>
    </location>
</feature>
<dbReference type="SUPFAM" id="SSF81593">
    <property type="entry name" value="Nucleotidyltransferase substrate binding subunit/domain"/>
    <property type="match status" value="1"/>
</dbReference>
<accession>A0A813AH02</accession>
<keyword evidence="4" id="KW-1185">Reference proteome</keyword>